<dbReference type="Proteomes" id="UP000657918">
    <property type="component" value="Unassembled WGS sequence"/>
</dbReference>
<organism evidence="1 2">
    <name type="scientific">Salix dunnii</name>
    <dbReference type="NCBI Taxonomy" id="1413687"/>
    <lineage>
        <taxon>Eukaryota</taxon>
        <taxon>Viridiplantae</taxon>
        <taxon>Streptophyta</taxon>
        <taxon>Embryophyta</taxon>
        <taxon>Tracheophyta</taxon>
        <taxon>Spermatophyta</taxon>
        <taxon>Magnoliopsida</taxon>
        <taxon>eudicotyledons</taxon>
        <taxon>Gunneridae</taxon>
        <taxon>Pentapetalae</taxon>
        <taxon>rosids</taxon>
        <taxon>fabids</taxon>
        <taxon>Malpighiales</taxon>
        <taxon>Salicaceae</taxon>
        <taxon>Saliceae</taxon>
        <taxon>Salix</taxon>
    </lineage>
</organism>
<reference evidence="1 2" key="1">
    <citation type="submission" date="2020-10" db="EMBL/GenBank/DDBJ databases">
        <title>Plant Genome Project.</title>
        <authorList>
            <person name="Zhang R.-G."/>
        </authorList>
    </citation>
    <scope>NUCLEOTIDE SEQUENCE [LARGE SCALE GENOMIC DNA]</scope>
    <source>
        <strain evidence="1">FAFU-HL-1</strain>
        <tissue evidence="1">Leaf</tissue>
    </source>
</reference>
<dbReference type="OrthoDB" id="2020668at2759"/>
<name>A0A835MLL3_9ROSI</name>
<keyword evidence="2" id="KW-1185">Reference proteome</keyword>
<dbReference type="AlphaFoldDB" id="A0A835MLL3"/>
<evidence type="ECO:0000313" key="2">
    <source>
        <dbReference type="Proteomes" id="UP000657918"/>
    </source>
</evidence>
<sequence length="157" mass="17789">MALDKRQLPEADKKMLYKLSRFRDIDKINPNAWPALVADLSAGDQGIRSLAFGGSMQELQQHTADLSLAVKESTKRVAEDCREGVEKLTQKVQIMNNDCPDLQFLITVSLVVATNYHLRENVALYFNYCEMEMTSALVRFVSVHGSFERGLHGHQFQ</sequence>
<comment type="caution">
    <text evidence="1">The sequence shown here is derived from an EMBL/GenBank/DDBJ whole genome shotgun (WGS) entry which is preliminary data.</text>
</comment>
<accession>A0A835MLL3</accession>
<gene>
    <name evidence="1" type="ORF">SADUNF_Sadunf15G0123600</name>
</gene>
<dbReference type="PANTHER" id="PTHR33740">
    <property type="entry name" value="GPI-ANCHORED ADHESIN-LIKE PROTEIN"/>
    <property type="match status" value="1"/>
</dbReference>
<dbReference type="EMBL" id="JADGMS010000015">
    <property type="protein sequence ID" value="KAF9668389.1"/>
    <property type="molecule type" value="Genomic_DNA"/>
</dbReference>
<proteinExistence type="predicted"/>
<protein>
    <submittedName>
        <fullName evidence="1">Uncharacterized protein</fullName>
    </submittedName>
</protein>
<dbReference type="PANTHER" id="PTHR33740:SF3">
    <property type="entry name" value="GPI-ANCHORED ADHESIN-LIKE PROTEIN"/>
    <property type="match status" value="1"/>
</dbReference>
<evidence type="ECO:0000313" key="1">
    <source>
        <dbReference type="EMBL" id="KAF9668389.1"/>
    </source>
</evidence>